<keyword evidence="3" id="KW-0804">Transcription</keyword>
<evidence type="ECO:0000259" key="4">
    <source>
        <dbReference type="PROSITE" id="PS01124"/>
    </source>
</evidence>
<sequence>MVVLEGSDLIQISWSHKESPETYTVLPGEKCVIGVQTKGRISLGSGERSKTLAKAGITGILRGPRTFISEKNTKSLLIYISPLVLSRMISVPMDQISDSSLSLEDLFSKEMISGLIADCEEADWKGQETSLTLEKFRLLLPIKEEKEKFLLEAVHRIKSSLGEIGIKGLAEDLGVSQSSLERGFRSRVGLSPKEYAGLVRFRNIFRFYNSSSSLTELALEAGYYDQAHFIREFKKKTGFSPKQWFRQNASFGLDPNL</sequence>
<organism evidence="5 6">
    <name type="scientific">Leptospira hartskeerlii</name>
    <dbReference type="NCBI Taxonomy" id="2023177"/>
    <lineage>
        <taxon>Bacteria</taxon>
        <taxon>Pseudomonadati</taxon>
        <taxon>Spirochaetota</taxon>
        <taxon>Spirochaetia</taxon>
        <taxon>Leptospirales</taxon>
        <taxon>Leptospiraceae</taxon>
        <taxon>Leptospira</taxon>
    </lineage>
</organism>
<name>A0A2M9XGQ0_9LEPT</name>
<dbReference type="Proteomes" id="UP000232196">
    <property type="component" value="Unassembled WGS sequence"/>
</dbReference>
<dbReference type="PANTHER" id="PTHR46796">
    <property type="entry name" value="HTH-TYPE TRANSCRIPTIONAL ACTIVATOR RHAS-RELATED"/>
    <property type="match status" value="1"/>
</dbReference>
<dbReference type="InterPro" id="IPR050204">
    <property type="entry name" value="AraC_XylS_family_regulators"/>
</dbReference>
<dbReference type="GO" id="GO:0003700">
    <property type="term" value="F:DNA-binding transcription factor activity"/>
    <property type="evidence" value="ECO:0007669"/>
    <property type="project" value="InterPro"/>
</dbReference>
<dbReference type="GO" id="GO:0043565">
    <property type="term" value="F:sequence-specific DNA binding"/>
    <property type="evidence" value="ECO:0007669"/>
    <property type="project" value="InterPro"/>
</dbReference>
<proteinExistence type="predicted"/>
<dbReference type="OrthoDB" id="323290at2"/>
<dbReference type="InterPro" id="IPR018060">
    <property type="entry name" value="HTH_AraC"/>
</dbReference>
<gene>
    <name evidence="5" type="ORF">CH357_05120</name>
</gene>
<keyword evidence="1" id="KW-0805">Transcription regulation</keyword>
<dbReference type="Pfam" id="PF12833">
    <property type="entry name" value="HTH_18"/>
    <property type="match status" value="1"/>
</dbReference>
<dbReference type="SMART" id="SM00342">
    <property type="entry name" value="HTH_ARAC"/>
    <property type="match status" value="1"/>
</dbReference>
<protein>
    <submittedName>
        <fullName evidence="5">AraC family transcriptional regulator</fullName>
    </submittedName>
</protein>
<keyword evidence="6" id="KW-1185">Reference proteome</keyword>
<dbReference type="Gene3D" id="1.10.10.60">
    <property type="entry name" value="Homeodomain-like"/>
    <property type="match status" value="1"/>
</dbReference>
<evidence type="ECO:0000313" key="5">
    <source>
        <dbReference type="EMBL" id="PJZ26868.1"/>
    </source>
</evidence>
<evidence type="ECO:0000256" key="1">
    <source>
        <dbReference type="ARBA" id="ARBA00023015"/>
    </source>
</evidence>
<evidence type="ECO:0000313" key="6">
    <source>
        <dbReference type="Proteomes" id="UP000232196"/>
    </source>
</evidence>
<dbReference type="PANTHER" id="PTHR46796:SF13">
    <property type="entry name" value="HTH-TYPE TRANSCRIPTIONAL ACTIVATOR RHAS"/>
    <property type="match status" value="1"/>
</dbReference>
<dbReference type="PROSITE" id="PS01124">
    <property type="entry name" value="HTH_ARAC_FAMILY_2"/>
    <property type="match status" value="1"/>
</dbReference>
<dbReference type="AlphaFoldDB" id="A0A2M9XGQ0"/>
<accession>A0A2M9XGQ0</accession>
<dbReference type="InterPro" id="IPR009057">
    <property type="entry name" value="Homeodomain-like_sf"/>
</dbReference>
<dbReference type="RefSeq" id="WP_100705662.1">
    <property type="nucleotide sequence ID" value="NZ_NPDL01000002.1"/>
</dbReference>
<dbReference type="EMBL" id="NPDN01000002">
    <property type="protein sequence ID" value="PJZ26868.1"/>
    <property type="molecule type" value="Genomic_DNA"/>
</dbReference>
<evidence type="ECO:0000256" key="3">
    <source>
        <dbReference type="ARBA" id="ARBA00023163"/>
    </source>
</evidence>
<feature type="domain" description="HTH araC/xylS-type" evidence="4">
    <location>
        <begin position="151"/>
        <end position="247"/>
    </location>
</feature>
<keyword evidence="2" id="KW-0238">DNA-binding</keyword>
<comment type="caution">
    <text evidence="5">The sequence shown here is derived from an EMBL/GenBank/DDBJ whole genome shotgun (WGS) entry which is preliminary data.</text>
</comment>
<evidence type="ECO:0000256" key="2">
    <source>
        <dbReference type="ARBA" id="ARBA00023125"/>
    </source>
</evidence>
<dbReference type="SUPFAM" id="SSF46689">
    <property type="entry name" value="Homeodomain-like"/>
    <property type="match status" value="1"/>
</dbReference>
<reference evidence="5 6" key="1">
    <citation type="submission" date="2017-07" db="EMBL/GenBank/DDBJ databases">
        <title>Leptospira spp. isolated from tropical soils.</title>
        <authorList>
            <person name="Thibeaux R."/>
            <person name="Iraola G."/>
            <person name="Ferres I."/>
            <person name="Bierque E."/>
            <person name="Girault D."/>
            <person name="Soupe-Gilbert M.-E."/>
            <person name="Picardeau M."/>
            <person name="Goarant C."/>
        </authorList>
    </citation>
    <scope>NUCLEOTIDE SEQUENCE [LARGE SCALE GENOMIC DNA]</scope>
    <source>
        <strain evidence="5 6">MCA1-C-A1</strain>
    </source>
</reference>